<comment type="caution">
    <text evidence="1">The sequence shown here is derived from an EMBL/GenBank/DDBJ whole genome shotgun (WGS) entry which is preliminary data.</text>
</comment>
<feature type="non-terminal residue" evidence="1">
    <location>
        <position position="31"/>
    </location>
</feature>
<name>A0A6A3H8W2_9STRA</name>
<dbReference type="Proteomes" id="UP000460718">
    <property type="component" value="Unassembled WGS sequence"/>
</dbReference>
<organism evidence="1 2">
    <name type="scientific">Phytophthora fragariae</name>
    <dbReference type="NCBI Taxonomy" id="53985"/>
    <lineage>
        <taxon>Eukaryota</taxon>
        <taxon>Sar</taxon>
        <taxon>Stramenopiles</taxon>
        <taxon>Oomycota</taxon>
        <taxon>Peronosporomycetes</taxon>
        <taxon>Peronosporales</taxon>
        <taxon>Peronosporaceae</taxon>
        <taxon>Phytophthora</taxon>
    </lineage>
</organism>
<dbReference type="EMBL" id="QXFW01004509">
    <property type="protein sequence ID" value="KAE8965413.1"/>
    <property type="molecule type" value="Genomic_DNA"/>
</dbReference>
<reference evidence="1 2" key="1">
    <citation type="submission" date="2018-09" db="EMBL/GenBank/DDBJ databases">
        <title>Genomic investigation of the strawberry pathogen Phytophthora fragariae indicates pathogenicity is determined by transcriptional variation in three key races.</title>
        <authorList>
            <person name="Adams T.M."/>
            <person name="Armitage A.D."/>
            <person name="Sobczyk M.K."/>
            <person name="Bates H.J."/>
            <person name="Dunwell J.M."/>
            <person name="Nellist C.F."/>
            <person name="Harrison R.J."/>
        </authorList>
    </citation>
    <scope>NUCLEOTIDE SEQUENCE [LARGE SCALE GENOMIC DNA]</scope>
    <source>
        <strain evidence="1 2">SCRP245</strain>
    </source>
</reference>
<proteinExistence type="predicted"/>
<accession>A0A6A3H8W2</accession>
<dbReference type="AlphaFoldDB" id="A0A6A3H8W2"/>
<evidence type="ECO:0000313" key="2">
    <source>
        <dbReference type="Proteomes" id="UP000460718"/>
    </source>
</evidence>
<sequence>MHKEKVKKVGISCEVTTFLLSLATATTRRLP</sequence>
<evidence type="ECO:0000313" key="1">
    <source>
        <dbReference type="EMBL" id="KAE8965413.1"/>
    </source>
</evidence>
<gene>
    <name evidence="1" type="ORF">PF011_g28296</name>
</gene>
<protein>
    <submittedName>
        <fullName evidence="1">Uncharacterized protein</fullName>
    </submittedName>
</protein>